<dbReference type="InterPro" id="IPR021202">
    <property type="entry name" value="Rv3654c-like"/>
</dbReference>
<feature type="transmembrane region" description="Helical" evidence="1">
    <location>
        <begin position="21"/>
        <end position="45"/>
    </location>
</feature>
<keyword evidence="1" id="KW-1133">Transmembrane helix</keyword>
<reference evidence="3" key="1">
    <citation type="journal article" date="2019" name="Int. J. Syst. Evol. Microbiol.">
        <title>The Global Catalogue of Microorganisms (GCM) 10K type strain sequencing project: providing services to taxonomists for standard genome sequencing and annotation.</title>
        <authorList>
            <consortium name="The Broad Institute Genomics Platform"/>
            <consortium name="The Broad Institute Genome Sequencing Center for Infectious Disease"/>
            <person name="Wu L."/>
            <person name="Ma J."/>
        </authorList>
    </citation>
    <scope>NUCLEOTIDE SEQUENCE [LARGE SCALE GENOMIC DNA]</scope>
    <source>
        <strain evidence="3">CGMCC 1.15277</strain>
    </source>
</reference>
<evidence type="ECO:0000313" key="3">
    <source>
        <dbReference type="Proteomes" id="UP001596266"/>
    </source>
</evidence>
<name>A0ABW1X303_9ACTN</name>
<comment type="caution">
    <text evidence="2">The sequence shown here is derived from an EMBL/GenBank/DDBJ whole genome shotgun (WGS) entry which is preliminary data.</text>
</comment>
<dbReference type="RefSeq" id="WP_343884883.1">
    <property type="nucleotide sequence ID" value="NZ_BAAAKI010000004.1"/>
</dbReference>
<keyword evidence="3" id="KW-1185">Reference proteome</keyword>
<keyword evidence="1" id="KW-0472">Membrane</keyword>
<organism evidence="2 3">
    <name type="scientific">Luteococcus sanguinis</name>
    <dbReference type="NCBI Taxonomy" id="174038"/>
    <lineage>
        <taxon>Bacteria</taxon>
        <taxon>Bacillati</taxon>
        <taxon>Actinomycetota</taxon>
        <taxon>Actinomycetes</taxon>
        <taxon>Propionibacteriales</taxon>
        <taxon>Propionibacteriaceae</taxon>
        <taxon>Luteococcus</taxon>
    </lineage>
</organism>
<evidence type="ECO:0000256" key="1">
    <source>
        <dbReference type="SAM" id="Phobius"/>
    </source>
</evidence>
<gene>
    <name evidence="2" type="ORF">ACFP57_05670</name>
</gene>
<protein>
    <submittedName>
        <fullName evidence="2">Rv3654c family TadE-like protein</fullName>
    </submittedName>
</protein>
<evidence type="ECO:0000313" key="2">
    <source>
        <dbReference type="EMBL" id="MFC6396477.1"/>
    </source>
</evidence>
<dbReference type="EMBL" id="JBHSUA010000009">
    <property type="protein sequence ID" value="MFC6396477.1"/>
    <property type="molecule type" value="Genomic_DNA"/>
</dbReference>
<accession>A0ABW1X303</accession>
<dbReference type="NCBIfam" id="TIGR03816">
    <property type="entry name" value="tadE_like_DECH"/>
    <property type="match status" value="1"/>
</dbReference>
<sequence length="130" mass="13543">MSRLGGSSHRPVRSERGSGTVLTAIIVMFVVGATFVGVWIVGWLVSIQRAGRAADLASLAGASAHVHGKDECAAARAIARENGGEVTSCEVTGDARDFVVRVEVRSELLPHVTGGPKWAVRDAVAGSIPR</sequence>
<keyword evidence="1" id="KW-0812">Transmembrane</keyword>
<dbReference type="Proteomes" id="UP001596266">
    <property type="component" value="Unassembled WGS sequence"/>
</dbReference>
<proteinExistence type="predicted"/>